<dbReference type="PANTHER" id="PTHR43278:SF2">
    <property type="entry name" value="IRON-SULFUR FLAVOPROTEIN"/>
    <property type="match status" value="1"/>
</dbReference>
<reference evidence="7" key="1">
    <citation type="submission" date="2022-11" db="EMBL/GenBank/DDBJ databases">
        <title>Complete genome sequence of Methanogenium organophilum DSM 3596.</title>
        <authorList>
            <person name="Chen S.-C."/>
            <person name="Lai S.-J."/>
            <person name="You Y.-T."/>
        </authorList>
    </citation>
    <scope>NUCLEOTIDE SEQUENCE</scope>
    <source>
        <strain evidence="7">DSM 3596</strain>
    </source>
</reference>
<dbReference type="Pfam" id="PF03358">
    <property type="entry name" value="FMN_red"/>
    <property type="match status" value="1"/>
</dbReference>
<evidence type="ECO:0000256" key="3">
    <source>
        <dbReference type="ARBA" id="ARBA00022630"/>
    </source>
</evidence>
<evidence type="ECO:0000256" key="2">
    <source>
        <dbReference type="ARBA" id="ARBA00001966"/>
    </source>
</evidence>
<dbReference type="InterPro" id="IPR029039">
    <property type="entry name" value="Flavoprotein-like_sf"/>
</dbReference>
<dbReference type="InterPro" id="IPR005025">
    <property type="entry name" value="FMN_Rdtase-like_dom"/>
</dbReference>
<accession>A0A9X9T9S6</accession>
<dbReference type="Gene3D" id="3.40.50.360">
    <property type="match status" value="1"/>
</dbReference>
<dbReference type="KEGG" id="mou:OU421_05790"/>
<protein>
    <submittedName>
        <fullName evidence="7">Flavodoxin family protein</fullName>
    </submittedName>
</protein>
<dbReference type="SUPFAM" id="SSF52218">
    <property type="entry name" value="Flavoproteins"/>
    <property type="match status" value="1"/>
</dbReference>
<comment type="cofactor">
    <cofactor evidence="2">
        <name>[4Fe-4S] cluster</name>
        <dbReference type="ChEBI" id="CHEBI:49883"/>
    </cofactor>
</comment>
<dbReference type="AlphaFoldDB" id="A0A9X9T9S6"/>
<evidence type="ECO:0000256" key="4">
    <source>
        <dbReference type="ARBA" id="ARBA00022643"/>
    </source>
</evidence>
<dbReference type="PANTHER" id="PTHR43278">
    <property type="entry name" value="NAD(P)H-DEPENDENT FMN-CONTAINING OXIDOREDUCTASE YWQN-RELATED"/>
    <property type="match status" value="1"/>
</dbReference>
<organism evidence="7 8">
    <name type="scientific">Methanogenium organophilum</name>
    <dbReference type="NCBI Taxonomy" id="2199"/>
    <lineage>
        <taxon>Archaea</taxon>
        <taxon>Methanobacteriati</taxon>
        <taxon>Methanobacteriota</taxon>
        <taxon>Stenosarchaea group</taxon>
        <taxon>Methanomicrobia</taxon>
        <taxon>Methanomicrobiales</taxon>
        <taxon>Methanomicrobiaceae</taxon>
        <taxon>Methanogenium</taxon>
    </lineage>
</organism>
<evidence type="ECO:0000259" key="6">
    <source>
        <dbReference type="Pfam" id="PF03358"/>
    </source>
</evidence>
<dbReference type="EMBL" id="CP113361">
    <property type="protein sequence ID" value="WAI02382.1"/>
    <property type="molecule type" value="Genomic_DNA"/>
</dbReference>
<gene>
    <name evidence="7" type="ORF">OU421_05790</name>
</gene>
<comment type="similarity">
    <text evidence="5">Belongs to the SsuE family. Isf subfamily.</text>
</comment>
<proteinExistence type="inferred from homology"/>
<evidence type="ECO:0000256" key="1">
    <source>
        <dbReference type="ARBA" id="ARBA00001917"/>
    </source>
</evidence>
<evidence type="ECO:0000256" key="5">
    <source>
        <dbReference type="ARBA" id="ARBA00038292"/>
    </source>
</evidence>
<name>A0A9X9T9S6_METOG</name>
<dbReference type="RefSeq" id="WP_268187659.1">
    <property type="nucleotide sequence ID" value="NZ_CP113361.1"/>
</dbReference>
<dbReference type="Proteomes" id="UP001163096">
    <property type="component" value="Chromosome"/>
</dbReference>
<feature type="domain" description="NADPH-dependent FMN reductase-like" evidence="6">
    <location>
        <begin position="4"/>
        <end position="116"/>
    </location>
</feature>
<keyword evidence="4" id="KW-0288">FMN</keyword>
<sequence>MAPQIIALLGSPRPKGNTAKLMNEALRGIRDAGCEVETVHVPRLTFSPCKEILYCQEHAACAMNDDVTPYLEKFRDIDGLIVATPVMTMGIPGALKSFMDRFQVFFMAKYFRQEPLVAPEKKAHRRTLLLSIGGQNIEHDFDGLILSMKAFCDIIDCPYWDAVLQNNMDEVIDITTRPKVMKDAYEKGYRMGELIARDMAE</sequence>
<dbReference type="InterPro" id="IPR051796">
    <property type="entry name" value="ISF_SsuE-like"/>
</dbReference>
<keyword evidence="8" id="KW-1185">Reference proteome</keyword>
<comment type="cofactor">
    <cofactor evidence="1">
        <name>FMN</name>
        <dbReference type="ChEBI" id="CHEBI:58210"/>
    </cofactor>
</comment>
<keyword evidence="3" id="KW-0285">Flavoprotein</keyword>
<dbReference type="GeneID" id="76834594"/>
<evidence type="ECO:0000313" key="7">
    <source>
        <dbReference type="EMBL" id="WAI02382.1"/>
    </source>
</evidence>
<evidence type="ECO:0000313" key="8">
    <source>
        <dbReference type="Proteomes" id="UP001163096"/>
    </source>
</evidence>
<dbReference type="GO" id="GO:0016491">
    <property type="term" value="F:oxidoreductase activity"/>
    <property type="evidence" value="ECO:0007669"/>
    <property type="project" value="InterPro"/>
</dbReference>